<dbReference type="Proteomes" id="UP001165190">
    <property type="component" value="Unassembled WGS sequence"/>
</dbReference>
<feature type="coiled-coil region" evidence="1">
    <location>
        <begin position="99"/>
        <end position="143"/>
    </location>
</feature>
<dbReference type="EMBL" id="BSYR01000061">
    <property type="protein sequence ID" value="GMJ11427.1"/>
    <property type="molecule type" value="Genomic_DNA"/>
</dbReference>
<dbReference type="PANTHER" id="PTHR12499">
    <property type="entry name" value="OPTIC ATROPHY 3 PROTEIN OPA3"/>
    <property type="match status" value="1"/>
</dbReference>
<name>A0A9W7MSR5_HIBTR</name>
<protein>
    <recommendedName>
        <fullName evidence="5">OPA3-like protein</fullName>
    </recommendedName>
</protein>
<comment type="caution">
    <text evidence="3">The sequence shown here is derived from an EMBL/GenBank/DDBJ whole genome shotgun (WGS) entry which is preliminary data.</text>
</comment>
<keyword evidence="2" id="KW-1133">Transmembrane helix</keyword>
<dbReference type="GO" id="GO:0005739">
    <property type="term" value="C:mitochondrion"/>
    <property type="evidence" value="ECO:0007669"/>
    <property type="project" value="TreeGrafter"/>
</dbReference>
<keyword evidence="1" id="KW-0175">Coiled coil</keyword>
<dbReference type="PANTHER" id="PTHR12499:SF22">
    <property type="entry name" value="OS02G0312500 PROTEIN"/>
    <property type="match status" value="1"/>
</dbReference>
<dbReference type="OrthoDB" id="2129069at2759"/>
<keyword evidence="2" id="KW-0472">Membrane</keyword>
<keyword evidence="4" id="KW-1185">Reference proteome</keyword>
<organism evidence="3 4">
    <name type="scientific">Hibiscus trionum</name>
    <name type="common">Flower of an hour</name>
    <dbReference type="NCBI Taxonomy" id="183268"/>
    <lineage>
        <taxon>Eukaryota</taxon>
        <taxon>Viridiplantae</taxon>
        <taxon>Streptophyta</taxon>
        <taxon>Embryophyta</taxon>
        <taxon>Tracheophyta</taxon>
        <taxon>Spermatophyta</taxon>
        <taxon>Magnoliopsida</taxon>
        <taxon>eudicotyledons</taxon>
        <taxon>Gunneridae</taxon>
        <taxon>Pentapetalae</taxon>
        <taxon>rosids</taxon>
        <taxon>malvids</taxon>
        <taxon>Malvales</taxon>
        <taxon>Malvaceae</taxon>
        <taxon>Malvoideae</taxon>
        <taxon>Hibiscus</taxon>
    </lineage>
</organism>
<proteinExistence type="predicted"/>
<dbReference type="AlphaFoldDB" id="A0A9W7MSR5"/>
<dbReference type="Pfam" id="PF07047">
    <property type="entry name" value="OPA3"/>
    <property type="match status" value="1"/>
</dbReference>
<reference evidence="3" key="1">
    <citation type="submission" date="2023-05" db="EMBL/GenBank/DDBJ databases">
        <title>Genome and transcriptome analyses reveal genes involved in the formation of fine ridges on petal epidermal cells in Hibiscus trionum.</title>
        <authorList>
            <person name="Koshimizu S."/>
            <person name="Masuda S."/>
            <person name="Ishii T."/>
            <person name="Shirasu K."/>
            <person name="Hoshino A."/>
            <person name="Arita M."/>
        </authorList>
    </citation>
    <scope>NUCLEOTIDE SEQUENCE</scope>
    <source>
        <strain evidence="3">Hamamatsu line</strain>
    </source>
</reference>
<sequence length="163" mass="18806">MVIPIVKLGTLALRSISKPIANKLKQGAGLHPTFRDLIINLAQANHRFSTTMQRRIYGRSTDILIRPLNEERAVQAAATLLGELFIFTVAGAAIIYEVQRSAKAEARKEQQRRQEIEALAQKNRYLEKELEHLTQKLQQIEAMYQRRSLKDYFNYRPWSAKTI</sequence>
<dbReference type="GO" id="GO:0019216">
    <property type="term" value="P:regulation of lipid metabolic process"/>
    <property type="evidence" value="ECO:0007669"/>
    <property type="project" value="TreeGrafter"/>
</dbReference>
<evidence type="ECO:0000256" key="1">
    <source>
        <dbReference type="SAM" id="Coils"/>
    </source>
</evidence>
<evidence type="ECO:0008006" key="5">
    <source>
        <dbReference type="Google" id="ProtNLM"/>
    </source>
</evidence>
<evidence type="ECO:0000313" key="4">
    <source>
        <dbReference type="Proteomes" id="UP001165190"/>
    </source>
</evidence>
<accession>A0A9W7MSR5</accession>
<feature type="transmembrane region" description="Helical" evidence="2">
    <location>
        <begin position="76"/>
        <end position="98"/>
    </location>
</feature>
<dbReference type="InterPro" id="IPR010754">
    <property type="entry name" value="OPA3-like"/>
</dbReference>
<keyword evidence="2" id="KW-0812">Transmembrane</keyword>
<gene>
    <name evidence="3" type="ORF">HRI_004811900</name>
</gene>
<evidence type="ECO:0000313" key="3">
    <source>
        <dbReference type="EMBL" id="GMJ11427.1"/>
    </source>
</evidence>
<evidence type="ECO:0000256" key="2">
    <source>
        <dbReference type="SAM" id="Phobius"/>
    </source>
</evidence>